<proteinExistence type="predicted"/>
<organism evidence="2 3">
    <name type="scientific">Halobacterium jilantaiense</name>
    <dbReference type="NCBI Taxonomy" id="355548"/>
    <lineage>
        <taxon>Archaea</taxon>
        <taxon>Methanobacteriati</taxon>
        <taxon>Methanobacteriota</taxon>
        <taxon>Stenosarchaea group</taxon>
        <taxon>Halobacteria</taxon>
        <taxon>Halobacteriales</taxon>
        <taxon>Halobacteriaceae</taxon>
        <taxon>Halobacterium</taxon>
    </lineage>
</organism>
<dbReference type="InterPro" id="IPR055991">
    <property type="entry name" value="DUF7569"/>
</dbReference>
<evidence type="ECO:0000313" key="3">
    <source>
        <dbReference type="Proteomes" id="UP000198518"/>
    </source>
</evidence>
<dbReference type="RefSeq" id="WP_089669181.1">
    <property type="nucleotide sequence ID" value="NZ_FOJA01000001.1"/>
</dbReference>
<evidence type="ECO:0008006" key="4">
    <source>
        <dbReference type="Google" id="ProtNLM"/>
    </source>
</evidence>
<feature type="region of interest" description="Disordered" evidence="1">
    <location>
        <begin position="54"/>
        <end position="80"/>
    </location>
</feature>
<reference evidence="2 3" key="1">
    <citation type="submission" date="2016-10" db="EMBL/GenBank/DDBJ databases">
        <authorList>
            <person name="de Groot N.N."/>
        </authorList>
    </citation>
    <scope>NUCLEOTIDE SEQUENCE [LARGE SCALE GENOMIC DNA]</scope>
    <source>
        <strain evidence="2 3">CGMCC 1.5337</strain>
    </source>
</reference>
<dbReference type="EMBL" id="FOJA01000001">
    <property type="protein sequence ID" value="SEW17621.1"/>
    <property type="molecule type" value="Genomic_DNA"/>
</dbReference>
<feature type="compositionally biased region" description="Acidic residues" evidence="1">
    <location>
        <begin position="71"/>
        <end position="80"/>
    </location>
</feature>
<dbReference type="OrthoDB" id="252013at2157"/>
<gene>
    <name evidence="2" type="ORF">SAMN04487945_1934</name>
</gene>
<sequence length="80" mass="8980">MSDDADIEPCNWCGEPVADPLSRTVRVTVDRSEIDSQRLCPECFADWIDRYETEMRSDDADESADPGPTPVDDDTDIIVD</sequence>
<accession>A0A1I0PT84</accession>
<name>A0A1I0PT84_9EURY</name>
<evidence type="ECO:0000256" key="1">
    <source>
        <dbReference type="SAM" id="MobiDB-lite"/>
    </source>
</evidence>
<protein>
    <recommendedName>
        <fullName evidence="4">Small CPxCG-related zinc finger protein</fullName>
    </recommendedName>
</protein>
<keyword evidence="3" id="KW-1185">Reference proteome</keyword>
<dbReference type="Proteomes" id="UP000198518">
    <property type="component" value="Unassembled WGS sequence"/>
</dbReference>
<dbReference type="AlphaFoldDB" id="A0A1I0PT84"/>
<dbReference type="Pfam" id="PF24453">
    <property type="entry name" value="DUF7569"/>
    <property type="match status" value="1"/>
</dbReference>
<dbReference type="STRING" id="355548.SAMN04487945_1934"/>
<evidence type="ECO:0000313" key="2">
    <source>
        <dbReference type="EMBL" id="SEW17621.1"/>
    </source>
</evidence>